<feature type="compositionally biased region" description="Basic and acidic residues" evidence="1">
    <location>
        <begin position="353"/>
        <end position="368"/>
    </location>
</feature>
<proteinExistence type="predicted"/>
<feature type="compositionally biased region" description="Polar residues" evidence="1">
    <location>
        <begin position="76"/>
        <end position="90"/>
    </location>
</feature>
<feature type="region of interest" description="Disordered" evidence="1">
    <location>
        <begin position="297"/>
        <end position="369"/>
    </location>
</feature>
<accession>A0A0H2QYI0</accession>
<feature type="compositionally biased region" description="Polar residues" evidence="1">
    <location>
        <begin position="404"/>
        <end position="414"/>
    </location>
</feature>
<protein>
    <submittedName>
        <fullName evidence="2">Uncharacterized protein</fullName>
    </submittedName>
</protein>
<dbReference type="InParanoid" id="A0A0H2QYI0"/>
<feature type="compositionally biased region" description="Basic and acidic residues" evidence="1">
    <location>
        <begin position="415"/>
        <end position="424"/>
    </location>
</feature>
<feature type="region of interest" description="Disordered" evidence="1">
    <location>
        <begin position="398"/>
        <end position="442"/>
    </location>
</feature>
<organism evidence="2 3">
    <name type="scientific">Schizopora paradoxa</name>
    <dbReference type="NCBI Taxonomy" id="27342"/>
    <lineage>
        <taxon>Eukaryota</taxon>
        <taxon>Fungi</taxon>
        <taxon>Dikarya</taxon>
        <taxon>Basidiomycota</taxon>
        <taxon>Agaricomycotina</taxon>
        <taxon>Agaricomycetes</taxon>
        <taxon>Hymenochaetales</taxon>
        <taxon>Schizoporaceae</taxon>
        <taxon>Schizopora</taxon>
    </lineage>
</organism>
<reference evidence="2 3" key="1">
    <citation type="submission" date="2015-04" db="EMBL/GenBank/DDBJ databases">
        <title>Complete genome sequence of Schizopora paradoxa KUC8140, a cosmopolitan wood degrader in East Asia.</title>
        <authorList>
            <consortium name="DOE Joint Genome Institute"/>
            <person name="Min B."/>
            <person name="Park H."/>
            <person name="Jang Y."/>
            <person name="Kim J.-J."/>
            <person name="Kim K.H."/>
            <person name="Pangilinan J."/>
            <person name="Lipzen A."/>
            <person name="Riley R."/>
            <person name="Grigoriev I.V."/>
            <person name="Spatafora J.W."/>
            <person name="Choi I.-G."/>
        </authorList>
    </citation>
    <scope>NUCLEOTIDE SEQUENCE [LARGE SCALE GENOMIC DNA]</scope>
    <source>
        <strain evidence="2 3">KUC8140</strain>
    </source>
</reference>
<keyword evidence="3" id="KW-1185">Reference proteome</keyword>
<dbReference type="AlphaFoldDB" id="A0A0H2QYI0"/>
<evidence type="ECO:0000313" key="3">
    <source>
        <dbReference type="Proteomes" id="UP000053477"/>
    </source>
</evidence>
<dbReference type="Proteomes" id="UP000053477">
    <property type="component" value="Unassembled WGS sequence"/>
</dbReference>
<evidence type="ECO:0000256" key="1">
    <source>
        <dbReference type="SAM" id="MobiDB-lite"/>
    </source>
</evidence>
<dbReference type="EMBL" id="KQ086792">
    <property type="protein sequence ID" value="KLO04007.1"/>
    <property type="molecule type" value="Genomic_DNA"/>
</dbReference>
<name>A0A0H2QYI0_9AGAM</name>
<gene>
    <name evidence="2" type="ORF">SCHPADRAFT_948080</name>
</gene>
<sequence length="450" mass="49183">MAKLPPPQINSQLDISPPDELGCPFRTFVKRPRVGMHLRPHERRESRCEMARKLDIPAANRLHPQLDGDVRKHSAPASSSVETSIPAESTNTVLGERDSVNVVSYALACMRRIPLPRLHPAITMLGRVGAARAPSRGCGCTRATPHIVAECFGPSASSFRRRRDVSHAVETRRSCLCAATQSRHHLTTPLQTPILPTQKRDVSTSAEQALDDLSCTSRTRVAQPSSWLLTVVDAPYASWSGETLGGSSVPSGRNAVRRGRFLPTCSAAFRPRPAASNAAIRRLTFAPPHLSSPFHAPLRCGDVSTPREQRRSHLGAISKSLPTRRRDVSPSGERGVDVDGMPPSPSPRSPSIFDDRCRDESTPDEQRRGVRCHVRPCVRTICTQGVRVVVVLELGRKKEGRGQSGNERVSSDVSRSCEQRRRDAAVPLPPSFSSPHLSSSDVTPLRCVVL</sequence>
<evidence type="ECO:0000313" key="2">
    <source>
        <dbReference type="EMBL" id="KLO04007.1"/>
    </source>
</evidence>
<feature type="region of interest" description="Disordered" evidence="1">
    <location>
        <begin position="66"/>
        <end position="90"/>
    </location>
</feature>